<reference evidence="6 7" key="1">
    <citation type="submission" date="2016-11" db="EMBL/GenBank/DDBJ databases">
        <authorList>
            <person name="Jaros S."/>
            <person name="Januszkiewicz K."/>
            <person name="Wedrychowicz H."/>
        </authorList>
    </citation>
    <scope>NUCLEOTIDE SEQUENCE [LARGE SCALE GENOMIC DNA]</scope>
    <source>
        <strain evidence="6 7">DSM 17459</strain>
    </source>
</reference>
<dbReference type="InterPro" id="IPR050301">
    <property type="entry name" value="NTE"/>
</dbReference>
<evidence type="ECO:0000313" key="6">
    <source>
        <dbReference type="EMBL" id="SHE30508.1"/>
    </source>
</evidence>
<keyword evidence="7" id="KW-1185">Reference proteome</keyword>
<comment type="caution">
    <text evidence="4">Lacks conserved residue(s) required for the propagation of feature annotation.</text>
</comment>
<dbReference type="InterPro" id="IPR045943">
    <property type="entry name" value="DUF6363"/>
</dbReference>
<feature type="domain" description="PNPLA" evidence="5">
    <location>
        <begin position="9"/>
        <end position="176"/>
    </location>
</feature>
<keyword evidence="2 4" id="KW-0442">Lipid degradation</keyword>
<protein>
    <submittedName>
        <fullName evidence="6">Predicted phospholipase, patatin/cPLA2 family</fullName>
    </submittedName>
</protein>
<feature type="active site" description="Nucleophile" evidence="4">
    <location>
        <position position="42"/>
    </location>
</feature>
<dbReference type="Proteomes" id="UP000184245">
    <property type="component" value="Unassembled WGS sequence"/>
</dbReference>
<evidence type="ECO:0000313" key="7">
    <source>
        <dbReference type="Proteomes" id="UP000184245"/>
    </source>
</evidence>
<dbReference type="Gene3D" id="3.40.1090.10">
    <property type="entry name" value="Cytosolic phospholipase A2 catalytic domain"/>
    <property type="match status" value="2"/>
</dbReference>
<sequence>MTAKKGSGLVLEGGATRGVFTSGALDYLMEQDYYIPYIAGVSAGACNAVDYVSRQAGRTKDCMIHKEKENRYFDLKKTIKNRSLFDMDMIFDKYPNEIYPFDYDTYFQSSLQCELVVTNCITGKAEYLNETVKKERLMKICRASSSIPLASPMVTVDGIPYLDGGLADSIPIIHSLKTGHKKNVIILTRNYGYRKRNLKKSKSLYVAAYSGYPNLIRTIFSRADRYNRTLEYIEKWEREGKVFVVRPSVKPVSRTEQKYEHLIEFYQHGYDTMKEQFEAMKDFLEK</sequence>
<dbReference type="STRING" id="1122155.SAMN02745158_00075"/>
<dbReference type="OrthoDB" id="9802424at2"/>
<feature type="short sequence motif" description="DGA/G" evidence="4">
    <location>
        <begin position="163"/>
        <end position="165"/>
    </location>
</feature>
<evidence type="ECO:0000256" key="4">
    <source>
        <dbReference type="PROSITE-ProRule" id="PRU01161"/>
    </source>
</evidence>
<dbReference type="InterPro" id="IPR002641">
    <property type="entry name" value="PNPLA_dom"/>
</dbReference>
<dbReference type="PANTHER" id="PTHR14226:SF25">
    <property type="entry name" value="PHOSPHOESTERASE"/>
    <property type="match status" value="1"/>
</dbReference>
<dbReference type="CDD" id="cd07208">
    <property type="entry name" value="Pat_hypo_Ecoli_yjju_like"/>
    <property type="match status" value="1"/>
</dbReference>
<feature type="short sequence motif" description="GXSXG" evidence="4">
    <location>
        <begin position="40"/>
        <end position="44"/>
    </location>
</feature>
<dbReference type="Pfam" id="PF01734">
    <property type="entry name" value="Patatin"/>
    <property type="match status" value="1"/>
</dbReference>
<dbReference type="GO" id="GO:0016042">
    <property type="term" value="P:lipid catabolic process"/>
    <property type="evidence" value="ECO:0007669"/>
    <property type="project" value="UniProtKB-UniRule"/>
</dbReference>
<evidence type="ECO:0000256" key="2">
    <source>
        <dbReference type="ARBA" id="ARBA00022963"/>
    </source>
</evidence>
<organism evidence="6 7">
    <name type="scientific">Lactonifactor longoviformis DSM 17459</name>
    <dbReference type="NCBI Taxonomy" id="1122155"/>
    <lineage>
        <taxon>Bacteria</taxon>
        <taxon>Bacillati</taxon>
        <taxon>Bacillota</taxon>
        <taxon>Clostridia</taxon>
        <taxon>Eubacteriales</taxon>
        <taxon>Clostridiaceae</taxon>
        <taxon>Lactonifactor</taxon>
    </lineage>
</organism>
<evidence type="ECO:0000259" key="5">
    <source>
        <dbReference type="PROSITE" id="PS51635"/>
    </source>
</evidence>
<proteinExistence type="predicted"/>
<dbReference type="AlphaFoldDB" id="A0A1M4SEA9"/>
<dbReference type="Pfam" id="PF19890">
    <property type="entry name" value="DUF6363"/>
    <property type="match status" value="1"/>
</dbReference>
<dbReference type="RefSeq" id="WP_072848163.1">
    <property type="nucleotide sequence ID" value="NZ_FQVI01000001.1"/>
</dbReference>
<feature type="active site" description="Proton acceptor" evidence="4">
    <location>
        <position position="163"/>
    </location>
</feature>
<dbReference type="GO" id="GO:0016787">
    <property type="term" value="F:hydrolase activity"/>
    <property type="evidence" value="ECO:0007669"/>
    <property type="project" value="UniProtKB-UniRule"/>
</dbReference>
<dbReference type="PROSITE" id="PS51635">
    <property type="entry name" value="PNPLA"/>
    <property type="match status" value="1"/>
</dbReference>
<dbReference type="InterPro" id="IPR037483">
    <property type="entry name" value="YjjU-like"/>
</dbReference>
<dbReference type="InterPro" id="IPR016035">
    <property type="entry name" value="Acyl_Trfase/lysoPLipase"/>
</dbReference>
<name>A0A1M4SEA9_9CLOT</name>
<dbReference type="PANTHER" id="PTHR14226">
    <property type="entry name" value="NEUROPATHY TARGET ESTERASE/SWISS CHEESE D.MELANOGASTER"/>
    <property type="match status" value="1"/>
</dbReference>
<keyword evidence="3 4" id="KW-0443">Lipid metabolism</keyword>
<gene>
    <name evidence="6" type="ORF">SAMN02745158_00075</name>
</gene>
<evidence type="ECO:0000256" key="1">
    <source>
        <dbReference type="ARBA" id="ARBA00022801"/>
    </source>
</evidence>
<dbReference type="SUPFAM" id="SSF52151">
    <property type="entry name" value="FabD/lysophospholipase-like"/>
    <property type="match status" value="1"/>
</dbReference>
<dbReference type="EMBL" id="FQVI01000001">
    <property type="protein sequence ID" value="SHE30508.1"/>
    <property type="molecule type" value="Genomic_DNA"/>
</dbReference>
<accession>A0A1M4SEA9</accession>
<keyword evidence="1 4" id="KW-0378">Hydrolase</keyword>
<evidence type="ECO:0000256" key="3">
    <source>
        <dbReference type="ARBA" id="ARBA00023098"/>
    </source>
</evidence>